<reference evidence="9" key="2">
    <citation type="submission" date="2020-09" db="EMBL/GenBank/DDBJ databases">
        <authorList>
            <person name="Sun Q."/>
            <person name="Zhou Y."/>
        </authorList>
    </citation>
    <scope>NUCLEOTIDE SEQUENCE</scope>
    <source>
        <strain evidence="9">CGMCC 1.15448</strain>
    </source>
</reference>
<keyword evidence="5 6" id="KW-0472">Membrane</keyword>
<evidence type="ECO:0000259" key="8">
    <source>
        <dbReference type="Pfam" id="PF12704"/>
    </source>
</evidence>
<dbReference type="GO" id="GO:0022857">
    <property type="term" value="F:transmembrane transporter activity"/>
    <property type="evidence" value="ECO:0007669"/>
    <property type="project" value="TreeGrafter"/>
</dbReference>
<keyword evidence="10" id="KW-1185">Reference proteome</keyword>
<dbReference type="InterPro" id="IPR050250">
    <property type="entry name" value="Macrolide_Exporter_MacB"/>
</dbReference>
<keyword evidence="4 6" id="KW-1133">Transmembrane helix</keyword>
<evidence type="ECO:0000256" key="3">
    <source>
        <dbReference type="ARBA" id="ARBA00022692"/>
    </source>
</evidence>
<dbReference type="Pfam" id="PF12704">
    <property type="entry name" value="MacB_PCD"/>
    <property type="match status" value="2"/>
</dbReference>
<dbReference type="Proteomes" id="UP000607559">
    <property type="component" value="Unassembled WGS sequence"/>
</dbReference>
<dbReference type="AlphaFoldDB" id="A0A8J2UGW0"/>
<feature type="transmembrane region" description="Helical" evidence="6">
    <location>
        <begin position="424"/>
        <end position="448"/>
    </location>
</feature>
<evidence type="ECO:0000313" key="9">
    <source>
        <dbReference type="EMBL" id="GGB15923.1"/>
    </source>
</evidence>
<keyword evidence="2" id="KW-1003">Cell membrane</keyword>
<reference evidence="9" key="1">
    <citation type="journal article" date="2014" name="Int. J. Syst. Evol. Microbiol.">
        <title>Complete genome sequence of Corynebacterium casei LMG S-19264T (=DSM 44701T), isolated from a smear-ripened cheese.</title>
        <authorList>
            <consortium name="US DOE Joint Genome Institute (JGI-PGF)"/>
            <person name="Walter F."/>
            <person name="Albersmeier A."/>
            <person name="Kalinowski J."/>
            <person name="Ruckert C."/>
        </authorList>
    </citation>
    <scope>NUCLEOTIDE SEQUENCE</scope>
    <source>
        <strain evidence="9">CGMCC 1.15448</strain>
    </source>
</reference>
<keyword evidence="3 6" id="KW-0812">Transmembrane</keyword>
<gene>
    <name evidence="9" type="ORF">GCM10011511_44720</name>
</gene>
<feature type="domain" description="ABC3 transporter permease C-terminal" evidence="7">
    <location>
        <begin position="291"/>
        <end position="405"/>
    </location>
</feature>
<feature type="domain" description="MacB-like periplasmic core" evidence="8">
    <location>
        <begin position="429"/>
        <end position="604"/>
    </location>
</feature>
<dbReference type="InterPro" id="IPR003838">
    <property type="entry name" value="ABC3_permease_C"/>
</dbReference>
<dbReference type="PANTHER" id="PTHR30572:SF18">
    <property type="entry name" value="ABC-TYPE MACROLIDE FAMILY EXPORT SYSTEM PERMEASE COMPONENT 2"/>
    <property type="match status" value="1"/>
</dbReference>
<comment type="caution">
    <text evidence="9">The sequence shown here is derived from an EMBL/GenBank/DDBJ whole genome shotgun (WGS) entry which is preliminary data.</text>
</comment>
<feature type="transmembrane region" description="Helical" evidence="6">
    <location>
        <begin position="732"/>
        <end position="751"/>
    </location>
</feature>
<dbReference type="GO" id="GO:0005886">
    <property type="term" value="C:plasma membrane"/>
    <property type="evidence" value="ECO:0007669"/>
    <property type="project" value="UniProtKB-SubCell"/>
</dbReference>
<protein>
    <submittedName>
        <fullName evidence="9">ABC transporter permease</fullName>
    </submittedName>
</protein>
<feature type="transmembrane region" description="Helical" evidence="6">
    <location>
        <begin position="21"/>
        <end position="41"/>
    </location>
</feature>
<feature type="transmembrane region" description="Helical" evidence="6">
    <location>
        <begin position="763"/>
        <end position="784"/>
    </location>
</feature>
<feature type="domain" description="ABC3 transporter permease C-terminal" evidence="7">
    <location>
        <begin position="683"/>
        <end position="796"/>
    </location>
</feature>
<sequence>MLTNFFTIALRNLLKHKIFSIINIAGLAIGMAAALLIFQYVRFELSYDKFEAHAADIYRIQMDRYNEGKLSTRWAAGTAGIGPVVKDAFPEVTSLARLYDWRGVMSYQDKEFREENMYFANDGFLPMFSSATTQGSITGALSNVNTAVLTTSAARKYFGSENPIGKNLLLNKKEPFTVTAVVPDPPANTHLKFNILLSWPTWVKWVGDPMTTQWGWDGFFAYIQLRPGADPHQLEKKIPAVIQAKWGEEMKKSKEGIVVHLQSLGNIHLSPNYMLEAEANGDGKAVKFLSIIALFIIAIAWINYINLSTARSIERAKEVGIRKTLGSIRRDLIGQFLFESFLINSFAVILALLLILACLPIFNAVAGQSLNLSMLSTASFWSMLIGIFLVGTVLSGLYPAFVLSSFKPIAVLKGRLATTSHGSLLRQTLVIGQFAASVLLMVGTFTVYRQLNYMQHQDLGVQITQTLVLKGPRVMDSTYDNKLTGFRDEVLRVPGVNSISASTEVPGHKVGWNAGGIKEVGADATKARQYRVIGVDYDFATAFGMHFLAGRNFSRDFRSDTGAVLFNESAVKNMGFNKPEDVLNKRIDFWGKQYTIVGVVSNHHQESLRESYDAHIFRLIPDANTYYSLKLTGSRDSWPATITAVKTQYKSFFPGNPFDYFFLDDRFAEQYKADQQFGETFGIFAGLAIFVSCLGLLGLAAFVTNQRTKEIGIRKIAGASVGNILSLLTRDFMRPVLLSFLIAIPLTWYALEKWLDNYAFRISLTPLLFIGPALLILAIALLTVTTQTLKAANTNPARSLRTE</sequence>
<evidence type="ECO:0000313" key="10">
    <source>
        <dbReference type="Proteomes" id="UP000607559"/>
    </source>
</evidence>
<feature type="transmembrane region" description="Helical" evidence="6">
    <location>
        <begin position="382"/>
        <end position="403"/>
    </location>
</feature>
<dbReference type="EMBL" id="BMJC01000005">
    <property type="protein sequence ID" value="GGB15923.1"/>
    <property type="molecule type" value="Genomic_DNA"/>
</dbReference>
<proteinExistence type="predicted"/>
<evidence type="ECO:0000256" key="6">
    <source>
        <dbReference type="SAM" id="Phobius"/>
    </source>
</evidence>
<feature type="transmembrane region" description="Helical" evidence="6">
    <location>
        <begin position="336"/>
        <end position="362"/>
    </location>
</feature>
<evidence type="ECO:0000256" key="1">
    <source>
        <dbReference type="ARBA" id="ARBA00004651"/>
    </source>
</evidence>
<evidence type="ECO:0000256" key="2">
    <source>
        <dbReference type="ARBA" id="ARBA00022475"/>
    </source>
</evidence>
<feature type="domain" description="MacB-like periplasmic core" evidence="8">
    <location>
        <begin position="20"/>
        <end position="240"/>
    </location>
</feature>
<organism evidence="9 10">
    <name type="scientific">Puia dinghuensis</name>
    <dbReference type="NCBI Taxonomy" id="1792502"/>
    <lineage>
        <taxon>Bacteria</taxon>
        <taxon>Pseudomonadati</taxon>
        <taxon>Bacteroidota</taxon>
        <taxon>Chitinophagia</taxon>
        <taxon>Chitinophagales</taxon>
        <taxon>Chitinophagaceae</taxon>
        <taxon>Puia</taxon>
    </lineage>
</organism>
<accession>A0A8J2UGW0</accession>
<dbReference type="RefSeq" id="WP_188936012.1">
    <property type="nucleotide sequence ID" value="NZ_BMJC01000005.1"/>
</dbReference>
<feature type="transmembrane region" description="Helical" evidence="6">
    <location>
        <begin position="681"/>
        <end position="704"/>
    </location>
</feature>
<name>A0A8J2UGW0_9BACT</name>
<dbReference type="PANTHER" id="PTHR30572">
    <property type="entry name" value="MEMBRANE COMPONENT OF TRANSPORTER-RELATED"/>
    <property type="match status" value="1"/>
</dbReference>
<comment type="subcellular location">
    <subcellularLocation>
        <location evidence="1">Cell membrane</location>
        <topology evidence="1">Multi-pass membrane protein</topology>
    </subcellularLocation>
</comment>
<evidence type="ECO:0000256" key="4">
    <source>
        <dbReference type="ARBA" id="ARBA00022989"/>
    </source>
</evidence>
<evidence type="ECO:0000259" key="7">
    <source>
        <dbReference type="Pfam" id="PF02687"/>
    </source>
</evidence>
<dbReference type="InterPro" id="IPR025857">
    <property type="entry name" value="MacB_PCD"/>
</dbReference>
<evidence type="ECO:0000256" key="5">
    <source>
        <dbReference type="ARBA" id="ARBA00023136"/>
    </source>
</evidence>
<dbReference type="Pfam" id="PF02687">
    <property type="entry name" value="FtsX"/>
    <property type="match status" value="2"/>
</dbReference>
<feature type="transmembrane region" description="Helical" evidence="6">
    <location>
        <begin position="288"/>
        <end position="307"/>
    </location>
</feature>